<proteinExistence type="predicted"/>
<protein>
    <recommendedName>
        <fullName evidence="4">Proteinase inhibitor I42 chagasin domain-containing protein</fullName>
    </recommendedName>
</protein>
<comment type="caution">
    <text evidence="2">The sequence shown here is derived from an EMBL/GenBank/DDBJ whole genome shotgun (WGS) entry which is preliminary data.</text>
</comment>
<feature type="signal peptide" evidence="1">
    <location>
        <begin position="1"/>
        <end position="22"/>
    </location>
</feature>
<dbReference type="RefSeq" id="WP_205364297.1">
    <property type="nucleotide sequence ID" value="NZ_JADKYB010000036.1"/>
</dbReference>
<dbReference type="EMBL" id="JADKYB010000036">
    <property type="protein sequence ID" value="MBM9510374.1"/>
    <property type="molecule type" value="Genomic_DNA"/>
</dbReference>
<evidence type="ECO:0008006" key="4">
    <source>
        <dbReference type="Google" id="ProtNLM"/>
    </source>
</evidence>
<feature type="chain" id="PRO_5045402310" description="Proteinase inhibitor I42 chagasin domain-containing protein" evidence="1">
    <location>
        <begin position="23"/>
        <end position="154"/>
    </location>
</feature>
<organism evidence="2 3">
    <name type="scientific">Actinacidiphila acididurans</name>
    <dbReference type="NCBI Taxonomy" id="2784346"/>
    <lineage>
        <taxon>Bacteria</taxon>
        <taxon>Bacillati</taxon>
        <taxon>Actinomycetota</taxon>
        <taxon>Actinomycetes</taxon>
        <taxon>Kitasatosporales</taxon>
        <taxon>Streptomycetaceae</taxon>
        <taxon>Actinacidiphila</taxon>
    </lineage>
</organism>
<keyword evidence="1" id="KW-0732">Signal</keyword>
<evidence type="ECO:0000313" key="2">
    <source>
        <dbReference type="EMBL" id="MBM9510374.1"/>
    </source>
</evidence>
<evidence type="ECO:0000256" key="1">
    <source>
        <dbReference type="SAM" id="SignalP"/>
    </source>
</evidence>
<evidence type="ECO:0000313" key="3">
    <source>
        <dbReference type="Proteomes" id="UP000749040"/>
    </source>
</evidence>
<dbReference type="Proteomes" id="UP000749040">
    <property type="component" value="Unassembled WGS sequence"/>
</dbReference>
<accession>A0ABS2U427</accession>
<name>A0ABS2U427_9ACTN</name>
<gene>
    <name evidence="2" type="ORF">ITX44_38610</name>
</gene>
<reference evidence="2 3" key="1">
    <citation type="submission" date="2021-01" db="EMBL/GenBank/DDBJ databases">
        <title>Streptomyces acididurans sp. nov., isolated from a peat swamp forest soil.</title>
        <authorList>
            <person name="Chantavorakit T."/>
            <person name="Duangmal K."/>
        </authorList>
    </citation>
    <scope>NUCLEOTIDE SEQUENCE [LARGE SCALE GENOMIC DNA]</scope>
    <source>
        <strain evidence="2 3">KK5PA1</strain>
    </source>
</reference>
<sequence>MIRRAALAPLASLAAVCCLAVACSATGSGSGSGSAGAGPASSPPPRAVVLDEHAAGTTVRLRVGTSLLVRLHSTYWSAPAGSDPAVLAPDGPGGATPGGRCVPGGGCGTSQARFTATRPGTAHITAHRTTCGEARLCSPAQRRYEVTVIVAAAG</sequence>
<dbReference type="PROSITE" id="PS51257">
    <property type="entry name" value="PROKAR_LIPOPROTEIN"/>
    <property type="match status" value="1"/>
</dbReference>
<keyword evidence="3" id="KW-1185">Reference proteome</keyword>